<evidence type="ECO:0000313" key="2">
    <source>
        <dbReference type="EMBL" id="CAG6783095.1"/>
    </source>
</evidence>
<protein>
    <submittedName>
        <fullName evidence="2">Uncharacterized protein</fullName>
    </submittedName>
</protein>
<reference evidence="2" key="1">
    <citation type="submission" date="2021-05" db="EMBL/GenBank/DDBJ databases">
        <authorList>
            <person name="Alioto T."/>
            <person name="Alioto T."/>
            <person name="Gomez Garrido J."/>
        </authorList>
    </citation>
    <scope>NUCLEOTIDE SEQUENCE</scope>
</reference>
<name>A0A8D9BDS8_9HEMI</name>
<dbReference type="EMBL" id="HBUF01630420">
    <property type="protein sequence ID" value="CAG6783095.1"/>
    <property type="molecule type" value="Transcribed_RNA"/>
</dbReference>
<keyword evidence="1" id="KW-0812">Transmembrane</keyword>
<organism evidence="2">
    <name type="scientific">Cacopsylla melanoneura</name>
    <dbReference type="NCBI Taxonomy" id="428564"/>
    <lineage>
        <taxon>Eukaryota</taxon>
        <taxon>Metazoa</taxon>
        <taxon>Ecdysozoa</taxon>
        <taxon>Arthropoda</taxon>
        <taxon>Hexapoda</taxon>
        <taxon>Insecta</taxon>
        <taxon>Pterygota</taxon>
        <taxon>Neoptera</taxon>
        <taxon>Paraneoptera</taxon>
        <taxon>Hemiptera</taxon>
        <taxon>Sternorrhyncha</taxon>
        <taxon>Psylloidea</taxon>
        <taxon>Psyllidae</taxon>
        <taxon>Psyllinae</taxon>
        <taxon>Cacopsylla</taxon>
    </lineage>
</organism>
<dbReference type="AlphaFoldDB" id="A0A8D9BDS8"/>
<feature type="transmembrane region" description="Helical" evidence="1">
    <location>
        <begin position="86"/>
        <end position="105"/>
    </location>
</feature>
<proteinExistence type="predicted"/>
<keyword evidence="1" id="KW-0472">Membrane</keyword>
<evidence type="ECO:0000256" key="1">
    <source>
        <dbReference type="SAM" id="Phobius"/>
    </source>
</evidence>
<keyword evidence="1" id="KW-1133">Transmembrane helix</keyword>
<dbReference type="EMBL" id="HBUF01630421">
    <property type="protein sequence ID" value="CAG6783096.1"/>
    <property type="molecule type" value="Transcribed_RNA"/>
</dbReference>
<accession>A0A8D9BDS8</accession>
<sequence length="184" mass="21110">MLTMERMADEQSRCKYVLTTDIYLTRSLSFVYPKHSILPPLFDSIMLSYVESGIIKHLQTKDLPEAVICPLDLGSKERQLRNPDLITTYIVVVSGFTVACFVLLGERLMRRVCASKIGDQLQQNFPQGGFIGQSSKLRKARPDTKKGMFNGTEYYMYKNEQGQKRMIPTRTPSAALFHRWNSFL</sequence>